<evidence type="ECO:0000259" key="6">
    <source>
        <dbReference type="Pfam" id="PF14464"/>
    </source>
</evidence>
<keyword evidence="4" id="KW-0862">Zinc</keyword>
<name>A0A917DIM0_9BACT</name>
<organism evidence="7 8">
    <name type="scientific">Emticicia aquatilis</name>
    <dbReference type="NCBI Taxonomy" id="1537369"/>
    <lineage>
        <taxon>Bacteria</taxon>
        <taxon>Pseudomonadati</taxon>
        <taxon>Bacteroidota</taxon>
        <taxon>Cytophagia</taxon>
        <taxon>Cytophagales</taxon>
        <taxon>Leadbetterellaceae</taxon>
        <taxon>Emticicia</taxon>
    </lineage>
</organism>
<dbReference type="Proteomes" id="UP000609064">
    <property type="component" value="Unassembled WGS sequence"/>
</dbReference>
<reference evidence="7" key="1">
    <citation type="journal article" date="2014" name="Int. J. Syst. Evol. Microbiol.">
        <title>Complete genome sequence of Corynebacterium casei LMG S-19264T (=DSM 44701T), isolated from a smear-ripened cheese.</title>
        <authorList>
            <consortium name="US DOE Joint Genome Institute (JGI-PGF)"/>
            <person name="Walter F."/>
            <person name="Albersmeier A."/>
            <person name="Kalinowski J."/>
            <person name="Ruckert C."/>
        </authorList>
    </citation>
    <scope>NUCLEOTIDE SEQUENCE</scope>
    <source>
        <strain evidence="7">CGMCC 1.15958</strain>
    </source>
</reference>
<sequence>MILTNIEIGLSIEIDDKLVGNLIYIGKKHYPNEFGGFLIGNYSDDFKKLNITDTILPNRYKSTPFLFERENIGVDEQFEKFYKENPQKFYVGEWHTHPNNLPIPSNMDIKAMNNITNSKEVAIQNPIFLIIGYNKIKTELGFYIIFKNKIYKYETVNK</sequence>
<dbReference type="AlphaFoldDB" id="A0A917DIM0"/>
<evidence type="ECO:0000256" key="3">
    <source>
        <dbReference type="ARBA" id="ARBA00022801"/>
    </source>
</evidence>
<keyword evidence="5" id="KW-0482">Metalloprotease</keyword>
<comment type="caution">
    <text evidence="7">The sequence shown here is derived from an EMBL/GenBank/DDBJ whole genome shotgun (WGS) entry which is preliminary data.</text>
</comment>
<dbReference type="Pfam" id="PF14464">
    <property type="entry name" value="Prok-JAB"/>
    <property type="match status" value="1"/>
</dbReference>
<keyword evidence="1" id="KW-0645">Protease</keyword>
<dbReference type="GO" id="GO:0008237">
    <property type="term" value="F:metallopeptidase activity"/>
    <property type="evidence" value="ECO:0007669"/>
    <property type="project" value="UniProtKB-KW"/>
</dbReference>
<dbReference type="GO" id="GO:0006508">
    <property type="term" value="P:proteolysis"/>
    <property type="evidence" value="ECO:0007669"/>
    <property type="project" value="UniProtKB-KW"/>
</dbReference>
<evidence type="ECO:0000256" key="1">
    <source>
        <dbReference type="ARBA" id="ARBA00022670"/>
    </source>
</evidence>
<evidence type="ECO:0000313" key="8">
    <source>
        <dbReference type="Proteomes" id="UP000609064"/>
    </source>
</evidence>
<proteinExistence type="predicted"/>
<dbReference type="InterPro" id="IPR028090">
    <property type="entry name" value="JAB_dom_prok"/>
</dbReference>
<feature type="domain" description="JAB" evidence="6">
    <location>
        <begin position="18"/>
        <end position="132"/>
    </location>
</feature>
<keyword evidence="2" id="KW-0479">Metal-binding</keyword>
<keyword evidence="8" id="KW-1185">Reference proteome</keyword>
<dbReference type="GO" id="GO:0046872">
    <property type="term" value="F:metal ion binding"/>
    <property type="evidence" value="ECO:0007669"/>
    <property type="project" value="UniProtKB-KW"/>
</dbReference>
<dbReference type="RefSeq" id="WP_229250456.1">
    <property type="nucleotide sequence ID" value="NZ_BMKK01000001.1"/>
</dbReference>
<evidence type="ECO:0000256" key="4">
    <source>
        <dbReference type="ARBA" id="ARBA00022833"/>
    </source>
</evidence>
<gene>
    <name evidence="7" type="ORF">GCM10011514_01000</name>
</gene>
<dbReference type="Gene3D" id="3.40.140.10">
    <property type="entry name" value="Cytidine Deaminase, domain 2"/>
    <property type="match status" value="1"/>
</dbReference>
<keyword evidence="3" id="KW-0378">Hydrolase</keyword>
<evidence type="ECO:0000256" key="5">
    <source>
        <dbReference type="ARBA" id="ARBA00023049"/>
    </source>
</evidence>
<dbReference type="SUPFAM" id="SSF102712">
    <property type="entry name" value="JAB1/MPN domain"/>
    <property type="match status" value="1"/>
</dbReference>
<accession>A0A917DIM0</accession>
<reference evidence="7" key="2">
    <citation type="submission" date="2020-09" db="EMBL/GenBank/DDBJ databases">
        <authorList>
            <person name="Sun Q."/>
            <person name="Zhou Y."/>
        </authorList>
    </citation>
    <scope>NUCLEOTIDE SEQUENCE</scope>
    <source>
        <strain evidence="7">CGMCC 1.15958</strain>
    </source>
</reference>
<protein>
    <recommendedName>
        <fullName evidence="6">JAB domain-containing protein</fullName>
    </recommendedName>
</protein>
<evidence type="ECO:0000256" key="2">
    <source>
        <dbReference type="ARBA" id="ARBA00022723"/>
    </source>
</evidence>
<evidence type="ECO:0000313" key="7">
    <source>
        <dbReference type="EMBL" id="GGD40723.1"/>
    </source>
</evidence>
<dbReference type="EMBL" id="BMKK01000001">
    <property type="protein sequence ID" value="GGD40723.1"/>
    <property type="molecule type" value="Genomic_DNA"/>
</dbReference>